<organism evidence="1 2">
    <name type="scientific">Cichorium intybus</name>
    <name type="common">Chicory</name>
    <dbReference type="NCBI Taxonomy" id="13427"/>
    <lineage>
        <taxon>Eukaryota</taxon>
        <taxon>Viridiplantae</taxon>
        <taxon>Streptophyta</taxon>
        <taxon>Embryophyta</taxon>
        <taxon>Tracheophyta</taxon>
        <taxon>Spermatophyta</taxon>
        <taxon>Magnoliopsida</taxon>
        <taxon>eudicotyledons</taxon>
        <taxon>Gunneridae</taxon>
        <taxon>Pentapetalae</taxon>
        <taxon>asterids</taxon>
        <taxon>campanulids</taxon>
        <taxon>Asterales</taxon>
        <taxon>Asteraceae</taxon>
        <taxon>Cichorioideae</taxon>
        <taxon>Cichorieae</taxon>
        <taxon>Cichoriinae</taxon>
        <taxon>Cichorium</taxon>
    </lineage>
</organism>
<sequence length="283" mass="32476">MSRDDSSYGFSSYDPLQLMKKHPGQDRIKHHNLDQNQCHNVAPTTTNTENISVLNNRVQTRSSNHLSSQKVVILQTLLKALNQIQLLFKPKTLITNNFSTNISRNPTPMEVDTELLDSASSCSSSTTKLTKWEPDYVTKVLEDIETMFTDFTIGKARKIVNPRVFDRLEFGTKVDDGKVVKFRRELVFNCVSECMETKCRVWGKGLAMVTRPDRLAQEVYKEIEGWEDMKDSMVDELVDKDMSGEGCKRWLDFDVEAFEYGVELESWLIDSLINEVVDDMLVL</sequence>
<dbReference type="Proteomes" id="UP001055811">
    <property type="component" value="Linkage Group LG01"/>
</dbReference>
<name>A0ACB9H8F8_CICIN</name>
<proteinExistence type="predicted"/>
<reference evidence="1 2" key="2">
    <citation type="journal article" date="2022" name="Mol. Ecol. Resour.">
        <title>The genomes of chicory, endive, great burdock and yacon provide insights into Asteraceae paleo-polyploidization history and plant inulin production.</title>
        <authorList>
            <person name="Fan W."/>
            <person name="Wang S."/>
            <person name="Wang H."/>
            <person name="Wang A."/>
            <person name="Jiang F."/>
            <person name="Liu H."/>
            <person name="Zhao H."/>
            <person name="Xu D."/>
            <person name="Zhang Y."/>
        </authorList>
    </citation>
    <scope>NUCLEOTIDE SEQUENCE [LARGE SCALE GENOMIC DNA]</scope>
    <source>
        <strain evidence="2">cv. Punajuju</strain>
        <tissue evidence="1">Leaves</tissue>
    </source>
</reference>
<reference evidence="2" key="1">
    <citation type="journal article" date="2022" name="Mol. Ecol. Resour.">
        <title>The genomes of chicory, endive, great burdock and yacon provide insights into Asteraceae palaeo-polyploidization history and plant inulin production.</title>
        <authorList>
            <person name="Fan W."/>
            <person name="Wang S."/>
            <person name="Wang H."/>
            <person name="Wang A."/>
            <person name="Jiang F."/>
            <person name="Liu H."/>
            <person name="Zhao H."/>
            <person name="Xu D."/>
            <person name="Zhang Y."/>
        </authorList>
    </citation>
    <scope>NUCLEOTIDE SEQUENCE [LARGE SCALE GENOMIC DNA]</scope>
    <source>
        <strain evidence="2">cv. Punajuju</strain>
    </source>
</reference>
<evidence type="ECO:0000313" key="2">
    <source>
        <dbReference type="Proteomes" id="UP001055811"/>
    </source>
</evidence>
<protein>
    <submittedName>
        <fullName evidence="1">Uncharacterized protein</fullName>
    </submittedName>
</protein>
<comment type="caution">
    <text evidence="1">The sequence shown here is derived from an EMBL/GenBank/DDBJ whole genome shotgun (WGS) entry which is preliminary data.</text>
</comment>
<evidence type="ECO:0000313" key="1">
    <source>
        <dbReference type="EMBL" id="KAI3792174.1"/>
    </source>
</evidence>
<keyword evidence="2" id="KW-1185">Reference proteome</keyword>
<dbReference type="EMBL" id="CM042009">
    <property type="protein sequence ID" value="KAI3792174.1"/>
    <property type="molecule type" value="Genomic_DNA"/>
</dbReference>
<accession>A0ACB9H8F8</accession>
<gene>
    <name evidence="1" type="ORF">L2E82_06045</name>
</gene>